<dbReference type="RefSeq" id="WP_087512139.1">
    <property type="nucleotide sequence ID" value="NZ_CP032134.1"/>
</dbReference>
<dbReference type="AlphaFoldDB" id="A0A3B7M0B0"/>
<dbReference type="Proteomes" id="UP000263753">
    <property type="component" value="Chromosome"/>
</dbReference>
<organism evidence="1 2">
    <name type="scientific">Acinetobacter chinensis</name>
    <dbReference type="NCBI Taxonomy" id="2004650"/>
    <lineage>
        <taxon>Bacteria</taxon>
        <taxon>Pseudomonadati</taxon>
        <taxon>Pseudomonadota</taxon>
        <taxon>Gammaproteobacteria</taxon>
        <taxon>Moraxellales</taxon>
        <taxon>Moraxellaceae</taxon>
        <taxon>Acinetobacter</taxon>
    </lineage>
</organism>
<evidence type="ECO:0000313" key="2">
    <source>
        <dbReference type="Proteomes" id="UP000263753"/>
    </source>
</evidence>
<evidence type="ECO:0000313" key="1">
    <source>
        <dbReference type="EMBL" id="AXY58048.1"/>
    </source>
</evidence>
<reference evidence="2" key="1">
    <citation type="submission" date="2018-09" db="EMBL/GenBank/DDBJ databases">
        <title>The complete genome of Acinetobacter sp. strain WCHAc010005.</title>
        <authorList>
            <person name="Hu Y."/>
            <person name="Long H."/>
            <person name="Feng Y."/>
            <person name="Zong Z."/>
        </authorList>
    </citation>
    <scope>NUCLEOTIDE SEQUENCE [LARGE SCALE GENOMIC DNA]</scope>
    <source>
        <strain evidence="2">WCHAc010005</strain>
    </source>
</reference>
<gene>
    <name evidence="1" type="ORF">CDG60_16685</name>
</gene>
<protein>
    <submittedName>
        <fullName evidence="1">Uncharacterized protein</fullName>
    </submittedName>
</protein>
<proteinExistence type="predicted"/>
<dbReference type="KEGG" id="achi:CDG60_16685"/>
<name>A0A3B7M0B0_9GAMM</name>
<dbReference type="EMBL" id="CP032134">
    <property type="protein sequence ID" value="AXY58048.1"/>
    <property type="molecule type" value="Genomic_DNA"/>
</dbReference>
<sequence>MCHIKKMVVQINNHKEIFFVKLRSFEEKIYTLSSSSGDDINQLLTVNKTESGITSTTFSVLNELKIEDQLVYAYVKEFDIIQRYLIGELIELID</sequence>
<accession>A0A3B7M0B0</accession>